<dbReference type="InterPro" id="IPR021147">
    <property type="entry name" value="DUF697"/>
</dbReference>
<accession>A0A2Z3HGZ4</accession>
<dbReference type="Proteomes" id="UP000245802">
    <property type="component" value="Chromosome"/>
</dbReference>
<keyword evidence="4 6" id="KW-0472">Membrane</keyword>
<evidence type="ECO:0000256" key="2">
    <source>
        <dbReference type="ARBA" id="ARBA00022692"/>
    </source>
</evidence>
<dbReference type="KEGG" id="gog:C1280_29200"/>
<dbReference type="EMBL" id="CP025958">
    <property type="protein sequence ID" value="AWM40660.1"/>
    <property type="molecule type" value="Genomic_DNA"/>
</dbReference>
<sequence>MQSEDDDLRIGVPGAALAPGRVPAPTRPSAPEGADGLELRPGETELGRPPQVPADLTELSRADLAQLKLLDDEQAARDVAEAELLLTSDPTGLGWLGWFGSPIALAALLGVTGVLGVFLFNQTAQLLHALAAQPEWAQYVGYAGLGLFGCCVLYAFVRFLVLYVRLRENRQLRVKGIKELSNRTRLRWLAAARTNEARAQIETYLKTYPIDTERDRRALEKLGLTPDAVARLKAVRAELLDHDKFASSDQWFARFRDQFQSVIDAAAEARARYWASRIWVLTAVAPNAMIDSGATLFYTFSMLSELCQLYNLRAGRTGTAVLMGRTFFNAYLAGQATEWEKLAEDQYDQLFNEAMSTVGVSVSAGVVGKVVGKVGAKVTTGYLNRVLLIRLGRYACRLLRPVTKD</sequence>
<organism evidence="7 8">
    <name type="scientific">Gemmata obscuriglobus</name>
    <dbReference type="NCBI Taxonomy" id="114"/>
    <lineage>
        <taxon>Bacteria</taxon>
        <taxon>Pseudomonadati</taxon>
        <taxon>Planctomycetota</taxon>
        <taxon>Planctomycetia</taxon>
        <taxon>Gemmatales</taxon>
        <taxon>Gemmataceae</taxon>
        <taxon>Gemmata</taxon>
    </lineage>
</organism>
<dbReference type="GO" id="GO:0016020">
    <property type="term" value="C:membrane"/>
    <property type="evidence" value="ECO:0007669"/>
    <property type="project" value="UniProtKB-SubCell"/>
</dbReference>
<keyword evidence="2 6" id="KW-0812">Transmembrane</keyword>
<feature type="transmembrane region" description="Helical" evidence="6">
    <location>
        <begin position="95"/>
        <end position="120"/>
    </location>
</feature>
<protein>
    <submittedName>
        <fullName evidence="7">DUF697 domain-containing protein</fullName>
    </submittedName>
</protein>
<keyword evidence="3 6" id="KW-1133">Transmembrane helix</keyword>
<evidence type="ECO:0000256" key="5">
    <source>
        <dbReference type="SAM" id="MobiDB-lite"/>
    </source>
</evidence>
<keyword evidence="8" id="KW-1185">Reference proteome</keyword>
<dbReference type="OrthoDB" id="257622at2"/>
<evidence type="ECO:0000256" key="6">
    <source>
        <dbReference type="SAM" id="Phobius"/>
    </source>
</evidence>
<feature type="transmembrane region" description="Helical" evidence="6">
    <location>
        <begin position="140"/>
        <end position="164"/>
    </location>
</feature>
<evidence type="ECO:0000313" key="8">
    <source>
        <dbReference type="Proteomes" id="UP000245802"/>
    </source>
</evidence>
<evidence type="ECO:0000256" key="1">
    <source>
        <dbReference type="ARBA" id="ARBA00004141"/>
    </source>
</evidence>
<comment type="subcellular location">
    <subcellularLocation>
        <location evidence="1">Membrane</location>
        <topology evidence="1">Multi-pass membrane protein</topology>
    </subcellularLocation>
</comment>
<gene>
    <name evidence="7" type="ORF">C1280_29200</name>
</gene>
<dbReference type="RefSeq" id="WP_010049829.1">
    <property type="nucleotide sequence ID" value="NZ_CP025958.1"/>
</dbReference>
<reference evidence="7 8" key="1">
    <citation type="submission" date="2018-01" db="EMBL/GenBank/DDBJ databases">
        <title>G. obscuriglobus.</title>
        <authorList>
            <person name="Franke J."/>
            <person name="Blomberg W."/>
            <person name="Selmecki A."/>
        </authorList>
    </citation>
    <scope>NUCLEOTIDE SEQUENCE [LARGE SCALE GENOMIC DNA]</scope>
    <source>
        <strain evidence="7 8">DSM 5831</strain>
    </source>
</reference>
<evidence type="ECO:0000256" key="4">
    <source>
        <dbReference type="ARBA" id="ARBA00023136"/>
    </source>
</evidence>
<dbReference type="Pfam" id="PF05128">
    <property type="entry name" value="DUF697"/>
    <property type="match status" value="1"/>
</dbReference>
<feature type="compositionally biased region" description="Basic and acidic residues" evidence="5">
    <location>
        <begin position="37"/>
        <end position="46"/>
    </location>
</feature>
<dbReference type="AlphaFoldDB" id="A0A2Z3HGZ4"/>
<name>A0A2Z3HGZ4_9BACT</name>
<evidence type="ECO:0000313" key="7">
    <source>
        <dbReference type="EMBL" id="AWM40660.1"/>
    </source>
</evidence>
<feature type="region of interest" description="Disordered" evidence="5">
    <location>
        <begin position="1"/>
        <end position="51"/>
    </location>
</feature>
<proteinExistence type="predicted"/>
<evidence type="ECO:0000256" key="3">
    <source>
        <dbReference type="ARBA" id="ARBA00022989"/>
    </source>
</evidence>